<evidence type="ECO:0000313" key="2">
    <source>
        <dbReference type="EMBL" id="KAL1586952.1"/>
    </source>
</evidence>
<feature type="compositionally biased region" description="Polar residues" evidence="1">
    <location>
        <begin position="20"/>
        <end position="29"/>
    </location>
</feature>
<dbReference type="RefSeq" id="XP_069230057.1">
    <property type="nucleotide sequence ID" value="XM_069372678.1"/>
</dbReference>
<dbReference type="EMBL" id="JAAQHG020000012">
    <property type="protein sequence ID" value="KAL1586952.1"/>
    <property type="molecule type" value="Genomic_DNA"/>
</dbReference>
<protein>
    <submittedName>
        <fullName evidence="2">Uncharacterized protein</fullName>
    </submittedName>
</protein>
<sequence>MSDQDSHMTSSPPALLSPAESHNPSTMPTAASGAQIANSNGKRPHGALTNGAEEDEVESMPNAPRPSLPAKTHDASGYSWTKAEDEPGYAWTNKKAVDEMNRAWDGMVHKDAMVKARYGDPLEVAENEPALLESMKTG</sequence>
<evidence type="ECO:0000313" key="3">
    <source>
        <dbReference type="Proteomes" id="UP000803884"/>
    </source>
</evidence>
<comment type="caution">
    <text evidence="2">The sequence shown here is derived from an EMBL/GenBank/DDBJ whole genome shotgun (WGS) entry which is preliminary data.</text>
</comment>
<accession>A0AB34KS33</accession>
<keyword evidence="3" id="KW-1185">Reference proteome</keyword>
<dbReference type="AlphaFoldDB" id="A0AB34KS33"/>
<proteinExistence type="predicted"/>
<gene>
    <name evidence="2" type="ORF">WHR41_04072</name>
</gene>
<feature type="compositionally biased region" description="Low complexity" evidence="1">
    <location>
        <begin position="10"/>
        <end position="19"/>
    </location>
</feature>
<organism evidence="2 3">
    <name type="scientific">Cladosporium halotolerans</name>
    <dbReference type="NCBI Taxonomy" id="1052096"/>
    <lineage>
        <taxon>Eukaryota</taxon>
        <taxon>Fungi</taxon>
        <taxon>Dikarya</taxon>
        <taxon>Ascomycota</taxon>
        <taxon>Pezizomycotina</taxon>
        <taxon>Dothideomycetes</taxon>
        <taxon>Dothideomycetidae</taxon>
        <taxon>Cladosporiales</taxon>
        <taxon>Cladosporiaceae</taxon>
        <taxon>Cladosporium</taxon>
    </lineage>
</organism>
<dbReference type="Proteomes" id="UP000803884">
    <property type="component" value="Unassembled WGS sequence"/>
</dbReference>
<feature type="region of interest" description="Disordered" evidence="1">
    <location>
        <begin position="1"/>
        <end position="87"/>
    </location>
</feature>
<evidence type="ECO:0000256" key="1">
    <source>
        <dbReference type="SAM" id="MobiDB-lite"/>
    </source>
</evidence>
<dbReference type="GeneID" id="96005516"/>
<name>A0AB34KS33_9PEZI</name>
<reference evidence="2 3" key="1">
    <citation type="journal article" date="2020" name="Microbiol. Resour. Announc.">
        <title>Draft Genome Sequence of a Cladosporium Species Isolated from the Mesophotic Ascidian Didemnum maculosum.</title>
        <authorList>
            <person name="Gioti A."/>
            <person name="Siaperas R."/>
            <person name="Nikolaivits E."/>
            <person name="Le Goff G."/>
            <person name="Ouazzani J."/>
            <person name="Kotoulas G."/>
            <person name="Topakas E."/>
        </authorList>
    </citation>
    <scope>NUCLEOTIDE SEQUENCE [LARGE SCALE GENOMIC DNA]</scope>
    <source>
        <strain evidence="2 3">TM138-S3</strain>
    </source>
</reference>